<evidence type="ECO:0000313" key="1">
    <source>
        <dbReference type="EMBL" id="EOB01963.1"/>
    </source>
</evidence>
<evidence type="ECO:0000313" key="2">
    <source>
        <dbReference type="Proteomes" id="UP000296049"/>
    </source>
</evidence>
<keyword evidence="2" id="KW-1185">Reference proteome</keyword>
<protein>
    <submittedName>
        <fullName evidence="1">Uncharacterized protein</fullName>
    </submittedName>
</protein>
<dbReference type="EMBL" id="KB743013">
    <property type="protein sequence ID" value="EOB01963.1"/>
    <property type="molecule type" value="Genomic_DNA"/>
</dbReference>
<sequence length="151" mass="16958">MTVLKGDQKIKFLLSNSQLQENTGTDANLASNLEALGDELLQNCSPTCIPVLKGQLLTSSVFSEDDYFRTWSPGKPFDQVNLKWQMQSLGEEAKIQDSSSQNIPIRLRSYEKRVSSLHDYDDNLVKVTQIDVCFMLKKITEGCKNCSTVGF</sequence>
<proteinExistence type="predicted"/>
<dbReference type="Proteomes" id="UP000296049">
    <property type="component" value="Unassembled WGS sequence"/>
</dbReference>
<gene>
    <name evidence="1" type="ORF">Anapl_12155</name>
</gene>
<organism evidence="1 2">
    <name type="scientific">Anas platyrhynchos</name>
    <name type="common">Mallard</name>
    <name type="synonym">Anas boschas</name>
    <dbReference type="NCBI Taxonomy" id="8839"/>
    <lineage>
        <taxon>Eukaryota</taxon>
        <taxon>Metazoa</taxon>
        <taxon>Chordata</taxon>
        <taxon>Craniata</taxon>
        <taxon>Vertebrata</taxon>
        <taxon>Euteleostomi</taxon>
        <taxon>Archelosauria</taxon>
        <taxon>Archosauria</taxon>
        <taxon>Dinosauria</taxon>
        <taxon>Saurischia</taxon>
        <taxon>Theropoda</taxon>
        <taxon>Coelurosauria</taxon>
        <taxon>Aves</taxon>
        <taxon>Neognathae</taxon>
        <taxon>Galloanserae</taxon>
        <taxon>Anseriformes</taxon>
        <taxon>Anatidae</taxon>
        <taxon>Anatinae</taxon>
        <taxon>Anas</taxon>
    </lineage>
</organism>
<reference evidence="2" key="1">
    <citation type="journal article" date="2013" name="Nat. Genet.">
        <title>The duck genome and transcriptome provide insight into an avian influenza virus reservoir species.</title>
        <authorList>
            <person name="Huang Y."/>
            <person name="Li Y."/>
            <person name="Burt D.W."/>
            <person name="Chen H."/>
            <person name="Zhang Y."/>
            <person name="Qian W."/>
            <person name="Kim H."/>
            <person name="Gan S."/>
            <person name="Zhao Y."/>
            <person name="Li J."/>
            <person name="Yi K."/>
            <person name="Feng H."/>
            <person name="Zhu P."/>
            <person name="Li B."/>
            <person name="Liu Q."/>
            <person name="Fairley S."/>
            <person name="Magor K.E."/>
            <person name="Du Z."/>
            <person name="Hu X."/>
            <person name="Goodman L."/>
            <person name="Tafer H."/>
            <person name="Vignal A."/>
            <person name="Lee T."/>
            <person name="Kim K.W."/>
            <person name="Sheng Z."/>
            <person name="An Y."/>
            <person name="Searle S."/>
            <person name="Herrero J."/>
            <person name="Groenen M.A."/>
            <person name="Crooijmans R.P."/>
            <person name="Faraut T."/>
            <person name="Cai Q."/>
            <person name="Webster R.G."/>
            <person name="Aldridge J.R."/>
            <person name="Warren W.C."/>
            <person name="Bartschat S."/>
            <person name="Kehr S."/>
            <person name="Marz M."/>
            <person name="Stadler P.F."/>
            <person name="Smith J."/>
            <person name="Kraus R.H."/>
            <person name="Zhao Y."/>
            <person name="Ren L."/>
            <person name="Fei J."/>
            <person name="Morisson M."/>
            <person name="Kaiser P."/>
            <person name="Griffin D.K."/>
            <person name="Rao M."/>
            <person name="Pitel F."/>
            <person name="Wang J."/>
            <person name="Li N."/>
        </authorList>
    </citation>
    <scope>NUCLEOTIDE SEQUENCE [LARGE SCALE GENOMIC DNA]</scope>
</reference>
<dbReference type="AlphaFoldDB" id="R0LNH1"/>
<accession>R0LNH1</accession>
<name>R0LNH1_ANAPL</name>